<feature type="region of interest" description="Disordered" evidence="1">
    <location>
        <begin position="152"/>
        <end position="198"/>
    </location>
</feature>
<comment type="caution">
    <text evidence="3">The sequence shown here is derived from an EMBL/GenBank/DDBJ whole genome shotgun (WGS) entry which is preliminary data.</text>
</comment>
<reference evidence="3" key="1">
    <citation type="submission" date="2018-11" db="EMBL/GenBank/DDBJ databases">
        <authorList>
            <consortium name="Pathogen Informatics"/>
        </authorList>
    </citation>
    <scope>NUCLEOTIDE SEQUENCE</scope>
</reference>
<keyword evidence="4" id="KW-1185">Reference proteome</keyword>
<dbReference type="InterPro" id="IPR056475">
    <property type="entry name" value="GBD_Hemicentin/VWA7"/>
</dbReference>
<dbReference type="Proteomes" id="UP000784294">
    <property type="component" value="Unassembled WGS sequence"/>
</dbReference>
<feature type="domain" description="Hemicentin/VWA7 galactose-binding" evidence="2">
    <location>
        <begin position="55"/>
        <end position="146"/>
    </location>
</feature>
<dbReference type="Pfam" id="PF23560">
    <property type="entry name" value="GBD_Hemicentin"/>
    <property type="match status" value="1"/>
</dbReference>
<dbReference type="PANTHER" id="PTHR14905">
    <property type="entry name" value="NG37"/>
    <property type="match status" value="1"/>
</dbReference>
<evidence type="ECO:0000313" key="3">
    <source>
        <dbReference type="EMBL" id="VEL11883.1"/>
    </source>
</evidence>
<evidence type="ECO:0000256" key="1">
    <source>
        <dbReference type="SAM" id="MobiDB-lite"/>
    </source>
</evidence>
<gene>
    <name evidence="3" type="ORF">PXEA_LOCUS5323</name>
</gene>
<dbReference type="EMBL" id="CAAALY010013152">
    <property type="protein sequence ID" value="VEL11883.1"/>
    <property type="molecule type" value="Genomic_DNA"/>
</dbReference>
<dbReference type="PANTHER" id="PTHR14905:SF7">
    <property type="entry name" value="VON WILLEBRAND FACTOR A DOMAIN-CONTAINING PROTEIN 7"/>
    <property type="match status" value="1"/>
</dbReference>
<accession>A0A3S5B342</accession>
<dbReference type="AlphaFoldDB" id="A0A3S5B342"/>
<evidence type="ECO:0000313" key="4">
    <source>
        <dbReference type="Proteomes" id="UP000784294"/>
    </source>
</evidence>
<feature type="compositionally biased region" description="Gly residues" evidence="1">
    <location>
        <begin position="154"/>
        <end position="163"/>
    </location>
</feature>
<proteinExistence type="predicted"/>
<evidence type="ECO:0000259" key="2">
    <source>
        <dbReference type="Pfam" id="PF23560"/>
    </source>
</evidence>
<dbReference type="OrthoDB" id="6282243at2759"/>
<organism evidence="3 4">
    <name type="scientific">Protopolystoma xenopodis</name>
    <dbReference type="NCBI Taxonomy" id="117903"/>
    <lineage>
        <taxon>Eukaryota</taxon>
        <taxon>Metazoa</taxon>
        <taxon>Spiralia</taxon>
        <taxon>Lophotrochozoa</taxon>
        <taxon>Platyhelminthes</taxon>
        <taxon>Monogenea</taxon>
        <taxon>Polyopisthocotylea</taxon>
        <taxon>Polystomatidea</taxon>
        <taxon>Polystomatidae</taxon>
        <taxon>Protopolystoma</taxon>
    </lineage>
</organism>
<name>A0A3S5B342_9PLAT</name>
<sequence length="244" mass="26198">MVVFVLTGYCNSTDEPGFTAYHQISTVSSGQLYMLKKGQVREFMRVVEEAIESRKVQVLQQDTWENTAKTYTFPVDSHLTKITVQVTNYKTNDPILVKIRNPEGKLITAAEGLNQLMKTVPSVFVGSIERPMPGFWTLEVSTEVDITSGKMTTIGGGGSGGGVSINIDGSGGSAEEDESERMSGSGGQSASVSGGEGKQWHSVRVSGISEVDFVHGFGTRPLAYNYAASRQPISGKIPDSCTSI</sequence>
<dbReference type="InterPro" id="IPR052577">
    <property type="entry name" value="VWA7"/>
</dbReference>
<protein>
    <recommendedName>
        <fullName evidence="2">Hemicentin/VWA7 galactose-binding domain-containing protein</fullName>
    </recommendedName>
</protein>